<comment type="similarity">
    <text evidence="3 11">Belongs to the adenylate kinase family.</text>
</comment>
<dbReference type="PRINTS" id="PR00094">
    <property type="entry name" value="ADENYLTKNASE"/>
</dbReference>
<feature type="region of interest" description="Disordered" evidence="12">
    <location>
        <begin position="1"/>
        <end position="24"/>
    </location>
</feature>
<evidence type="ECO:0000256" key="1">
    <source>
        <dbReference type="ARBA" id="ARBA00000582"/>
    </source>
</evidence>
<gene>
    <name evidence="13" type="primary">LOC112283256</name>
</gene>
<comment type="subcellular location">
    <subcellularLocation>
        <location evidence="2">Plastid</location>
        <location evidence="2">Chloroplast</location>
    </subcellularLocation>
</comment>
<dbReference type="InterPro" id="IPR006259">
    <property type="entry name" value="Adenyl_kin_sub"/>
</dbReference>
<keyword evidence="10" id="KW-0067">ATP-binding</keyword>
<dbReference type="Gene3D" id="3.40.50.300">
    <property type="entry name" value="P-loop containing nucleotide triphosphate hydrolases"/>
    <property type="match status" value="1"/>
</dbReference>
<evidence type="ECO:0000256" key="4">
    <source>
        <dbReference type="ARBA" id="ARBA00012955"/>
    </source>
</evidence>
<evidence type="ECO:0000256" key="7">
    <source>
        <dbReference type="ARBA" id="ARBA00022679"/>
    </source>
</evidence>
<evidence type="ECO:0000256" key="8">
    <source>
        <dbReference type="ARBA" id="ARBA00022741"/>
    </source>
</evidence>
<evidence type="ECO:0000256" key="12">
    <source>
        <dbReference type="SAM" id="MobiDB-lite"/>
    </source>
</evidence>
<keyword evidence="7 11" id="KW-0808">Transferase</keyword>
<proteinExistence type="inferred from homology"/>
<dbReference type="SUPFAM" id="SSF52540">
    <property type="entry name" value="P-loop containing nucleoside triphosphate hydrolases"/>
    <property type="match status" value="1"/>
</dbReference>
<dbReference type="CDD" id="cd01428">
    <property type="entry name" value="ADK"/>
    <property type="match status" value="1"/>
</dbReference>
<reference evidence="13" key="3">
    <citation type="submission" date="2020-12" db="UniProtKB">
        <authorList>
            <consortium name="EnsemblPlants"/>
        </authorList>
    </citation>
    <scope>IDENTIFICATION</scope>
</reference>
<dbReference type="Proteomes" id="UP000006727">
    <property type="component" value="Chromosome 6"/>
</dbReference>
<dbReference type="Pfam" id="PF00406">
    <property type="entry name" value="ADK"/>
    <property type="match status" value="1"/>
</dbReference>
<keyword evidence="6" id="KW-0934">Plastid</keyword>
<dbReference type="EC" id="2.7.4.3" evidence="4"/>
<accession>A0A7I4DZM8</accession>
<organism evidence="13 14">
    <name type="scientific">Physcomitrium patens</name>
    <name type="common">Spreading-leaved earth moss</name>
    <name type="synonym">Physcomitrella patens</name>
    <dbReference type="NCBI Taxonomy" id="3218"/>
    <lineage>
        <taxon>Eukaryota</taxon>
        <taxon>Viridiplantae</taxon>
        <taxon>Streptophyta</taxon>
        <taxon>Embryophyta</taxon>
        <taxon>Bryophyta</taxon>
        <taxon>Bryophytina</taxon>
        <taxon>Bryopsida</taxon>
        <taxon>Funariidae</taxon>
        <taxon>Funariales</taxon>
        <taxon>Funariaceae</taxon>
        <taxon>Physcomitrium</taxon>
    </lineage>
</organism>
<dbReference type="EnsemblPlants" id="Pp3c6_20610V3.2">
    <property type="protein sequence ID" value="Pp3c6_20610V3.2"/>
    <property type="gene ID" value="Pp3c6_20610"/>
</dbReference>
<sequence length="355" mass="38728">MAGVGYALSPVTQPATSPASLPRFQPSSSSSSSFSVSASFSAVRVHSFKATTCAFVAQQPFGSHFYGRRNSLGAVLPSSIVLDNGLIESRKSSRVLKCSPARAVQGELAPLRVMISGAPASGKGTQCEMIVEQFNLTHIATGDLLRAEVAAGTEAGMLAQEYMQKGQLVPNEIVVAMVKNKLDIAPNGWLLDGYPRSLSQAEALEAFDIHPQIFILLEVPEEILVQRVVGRRLDPVTGKIYHLMYSPPETPEIAARLTQRDDDTEAKVKLRLKTHSSNVQSVLDTYKDVIKVVDGNRPKDQVFADIQNLIVELQGKTEVGYEDEVIQHLAASMFHLLEECYRSGYQSRCFKAFSG</sequence>
<dbReference type="PROSITE" id="PS00113">
    <property type="entry name" value="ADENYLATE_KINASE"/>
    <property type="match status" value="1"/>
</dbReference>
<evidence type="ECO:0000313" key="14">
    <source>
        <dbReference type="Proteomes" id="UP000006727"/>
    </source>
</evidence>
<evidence type="ECO:0000256" key="3">
    <source>
        <dbReference type="ARBA" id="ARBA00007220"/>
    </source>
</evidence>
<dbReference type="HAMAP" id="MF_00235">
    <property type="entry name" value="Adenylate_kinase_Adk"/>
    <property type="match status" value="1"/>
</dbReference>
<evidence type="ECO:0000256" key="2">
    <source>
        <dbReference type="ARBA" id="ARBA00004229"/>
    </source>
</evidence>
<dbReference type="GeneID" id="112283256"/>
<evidence type="ECO:0000256" key="5">
    <source>
        <dbReference type="ARBA" id="ARBA00022528"/>
    </source>
</evidence>
<keyword evidence="8" id="KW-0547">Nucleotide-binding</keyword>
<dbReference type="InterPro" id="IPR027417">
    <property type="entry name" value="P-loop_NTPase"/>
</dbReference>
<reference evidence="13 14" key="1">
    <citation type="journal article" date="2008" name="Science">
        <title>The Physcomitrella genome reveals evolutionary insights into the conquest of land by plants.</title>
        <authorList>
            <person name="Rensing S."/>
            <person name="Lang D."/>
            <person name="Zimmer A."/>
            <person name="Terry A."/>
            <person name="Salamov A."/>
            <person name="Shapiro H."/>
            <person name="Nishiyama T."/>
            <person name="Perroud P.-F."/>
            <person name="Lindquist E."/>
            <person name="Kamisugi Y."/>
            <person name="Tanahashi T."/>
            <person name="Sakakibara K."/>
            <person name="Fujita T."/>
            <person name="Oishi K."/>
            <person name="Shin-I T."/>
            <person name="Kuroki Y."/>
            <person name="Toyoda A."/>
            <person name="Suzuki Y."/>
            <person name="Hashimoto A."/>
            <person name="Yamaguchi K."/>
            <person name="Sugano A."/>
            <person name="Kohara Y."/>
            <person name="Fujiyama A."/>
            <person name="Anterola A."/>
            <person name="Aoki S."/>
            <person name="Ashton N."/>
            <person name="Barbazuk W.B."/>
            <person name="Barker E."/>
            <person name="Bennetzen J."/>
            <person name="Bezanilla M."/>
            <person name="Blankenship R."/>
            <person name="Cho S.H."/>
            <person name="Dutcher S."/>
            <person name="Estelle M."/>
            <person name="Fawcett J.A."/>
            <person name="Gundlach H."/>
            <person name="Hanada K."/>
            <person name="Heyl A."/>
            <person name="Hicks K.A."/>
            <person name="Hugh J."/>
            <person name="Lohr M."/>
            <person name="Mayer K."/>
            <person name="Melkozernov A."/>
            <person name="Murata T."/>
            <person name="Nelson D."/>
            <person name="Pils B."/>
            <person name="Prigge M."/>
            <person name="Reiss B."/>
            <person name="Renner T."/>
            <person name="Rombauts S."/>
            <person name="Rushton P."/>
            <person name="Sanderfoot A."/>
            <person name="Schween G."/>
            <person name="Shiu S.-H."/>
            <person name="Stueber K."/>
            <person name="Theodoulou F.L."/>
            <person name="Tu H."/>
            <person name="Van de Peer Y."/>
            <person name="Verrier P.J."/>
            <person name="Waters E."/>
            <person name="Wood A."/>
            <person name="Yang L."/>
            <person name="Cove D."/>
            <person name="Cuming A."/>
            <person name="Hasebe M."/>
            <person name="Lucas S."/>
            <person name="Mishler D.B."/>
            <person name="Reski R."/>
            <person name="Grigoriev I."/>
            <person name="Quatrano R.S."/>
            <person name="Boore J.L."/>
        </authorList>
    </citation>
    <scope>NUCLEOTIDE SEQUENCE [LARGE SCALE GENOMIC DNA]</scope>
    <source>
        <strain evidence="13 14">cv. Gransden 2004</strain>
    </source>
</reference>
<dbReference type="GO" id="GO:0005524">
    <property type="term" value="F:ATP binding"/>
    <property type="evidence" value="ECO:0007669"/>
    <property type="project" value="UniProtKB-KW"/>
</dbReference>
<keyword evidence="14" id="KW-1185">Reference proteome</keyword>
<protein>
    <recommendedName>
        <fullName evidence="4">adenylate kinase</fullName>
        <ecNumber evidence="4">2.7.4.3</ecNumber>
    </recommendedName>
</protein>
<feature type="compositionally biased region" description="Polar residues" evidence="12">
    <location>
        <begin position="10"/>
        <end position="19"/>
    </location>
</feature>
<dbReference type="Gramene" id="Pp3c6_20610V3.2">
    <property type="protein sequence ID" value="Pp3c6_20610V3.2"/>
    <property type="gene ID" value="Pp3c6_20610"/>
</dbReference>
<dbReference type="PANTHER" id="PTHR23359">
    <property type="entry name" value="NUCLEOTIDE KINASE"/>
    <property type="match status" value="1"/>
</dbReference>
<dbReference type="FunCoup" id="A0A7I4DZM8">
    <property type="interactions" value="1798"/>
</dbReference>
<dbReference type="NCBIfam" id="TIGR01351">
    <property type="entry name" value="adk"/>
    <property type="match status" value="1"/>
</dbReference>
<dbReference type="GO" id="GO:0005737">
    <property type="term" value="C:cytoplasm"/>
    <property type="evidence" value="ECO:0000318"/>
    <property type="project" value="GO_Central"/>
</dbReference>
<dbReference type="GO" id="GO:0004017">
    <property type="term" value="F:AMP kinase activity"/>
    <property type="evidence" value="ECO:0000318"/>
    <property type="project" value="GO_Central"/>
</dbReference>
<dbReference type="InterPro" id="IPR000850">
    <property type="entry name" value="Adenylat/UMP-CMP_kin"/>
</dbReference>
<dbReference type="GO" id="GO:0009507">
    <property type="term" value="C:chloroplast"/>
    <property type="evidence" value="ECO:0007669"/>
    <property type="project" value="UniProtKB-SubCell"/>
</dbReference>
<dbReference type="InParanoid" id="A0A7I4DZM8"/>
<comment type="catalytic activity">
    <reaction evidence="1">
        <text>AMP + ATP = 2 ADP</text>
        <dbReference type="Rhea" id="RHEA:12973"/>
        <dbReference type="ChEBI" id="CHEBI:30616"/>
        <dbReference type="ChEBI" id="CHEBI:456215"/>
        <dbReference type="ChEBI" id="CHEBI:456216"/>
        <dbReference type="EC" id="2.7.4.3"/>
    </reaction>
</comment>
<evidence type="ECO:0000256" key="11">
    <source>
        <dbReference type="RuleBase" id="RU003330"/>
    </source>
</evidence>
<reference evidence="13 14" key="2">
    <citation type="journal article" date="2018" name="Plant J.">
        <title>The Physcomitrella patens chromosome-scale assembly reveals moss genome structure and evolution.</title>
        <authorList>
            <person name="Lang D."/>
            <person name="Ullrich K.K."/>
            <person name="Murat F."/>
            <person name="Fuchs J."/>
            <person name="Jenkins J."/>
            <person name="Haas F.B."/>
            <person name="Piednoel M."/>
            <person name="Gundlach H."/>
            <person name="Van Bel M."/>
            <person name="Meyberg R."/>
            <person name="Vives C."/>
            <person name="Morata J."/>
            <person name="Symeonidi A."/>
            <person name="Hiss M."/>
            <person name="Muchero W."/>
            <person name="Kamisugi Y."/>
            <person name="Saleh O."/>
            <person name="Blanc G."/>
            <person name="Decker E.L."/>
            <person name="van Gessel N."/>
            <person name="Grimwood J."/>
            <person name="Hayes R.D."/>
            <person name="Graham S.W."/>
            <person name="Gunter L.E."/>
            <person name="McDaniel S.F."/>
            <person name="Hoernstein S.N.W."/>
            <person name="Larsson A."/>
            <person name="Li F.W."/>
            <person name="Perroud P.F."/>
            <person name="Phillips J."/>
            <person name="Ranjan P."/>
            <person name="Rokshar D.S."/>
            <person name="Rothfels C.J."/>
            <person name="Schneider L."/>
            <person name="Shu S."/>
            <person name="Stevenson D.W."/>
            <person name="Thummler F."/>
            <person name="Tillich M."/>
            <person name="Villarreal Aguilar J.C."/>
            <person name="Widiez T."/>
            <person name="Wong G.K."/>
            <person name="Wymore A."/>
            <person name="Zhang Y."/>
            <person name="Zimmer A.D."/>
            <person name="Quatrano R.S."/>
            <person name="Mayer K.F.X."/>
            <person name="Goodstein D."/>
            <person name="Casacuberta J.M."/>
            <person name="Vandepoele K."/>
            <person name="Reski R."/>
            <person name="Cuming A.C."/>
            <person name="Tuskan G.A."/>
            <person name="Maumus F."/>
            <person name="Salse J."/>
            <person name="Schmutz J."/>
            <person name="Rensing S.A."/>
        </authorList>
    </citation>
    <scope>NUCLEOTIDE SEQUENCE [LARGE SCALE GENOMIC DNA]</scope>
    <source>
        <strain evidence="13 14">cv. Gransden 2004</strain>
    </source>
</reference>
<dbReference type="FunFam" id="3.40.50.300:FF:001694">
    <property type="entry name" value="Adenylate kinase, chloroplastic"/>
    <property type="match status" value="1"/>
</dbReference>
<dbReference type="EMBL" id="ABEU02000006">
    <property type="status" value="NOT_ANNOTATED_CDS"/>
    <property type="molecule type" value="Genomic_DNA"/>
</dbReference>
<keyword evidence="9 11" id="KW-0418">Kinase</keyword>
<evidence type="ECO:0000256" key="9">
    <source>
        <dbReference type="ARBA" id="ARBA00022777"/>
    </source>
</evidence>
<dbReference type="AlphaFoldDB" id="A0A7I4DZM8"/>
<dbReference type="InterPro" id="IPR033690">
    <property type="entry name" value="Adenylat_kinase_CS"/>
</dbReference>
<evidence type="ECO:0000313" key="13">
    <source>
        <dbReference type="EnsemblPlants" id="Pp3c6_20610V3.2"/>
    </source>
</evidence>
<keyword evidence="5" id="KW-0150">Chloroplast</keyword>
<evidence type="ECO:0000256" key="6">
    <source>
        <dbReference type="ARBA" id="ARBA00022640"/>
    </source>
</evidence>
<name>A0A7I4DZM8_PHYPA</name>
<dbReference type="RefSeq" id="XP_073390996.1">
    <property type="nucleotide sequence ID" value="XM_073534895.1"/>
</dbReference>
<evidence type="ECO:0000256" key="10">
    <source>
        <dbReference type="ARBA" id="ARBA00022840"/>
    </source>
</evidence>